<dbReference type="Pfam" id="PF01479">
    <property type="entry name" value="S4"/>
    <property type="match status" value="1"/>
</dbReference>
<evidence type="ECO:0000259" key="7">
    <source>
        <dbReference type="SMART" id="SM00363"/>
    </source>
</evidence>
<dbReference type="PROSITE" id="PS01149">
    <property type="entry name" value="PSI_RSU"/>
    <property type="match status" value="1"/>
</dbReference>
<dbReference type="NCBIfam" id="TIGR00093">
    <property type="entry name" value="pseudouridine synthase"/>
    <property type="match status" value="1"/>
</dbReference>
<dbReference type="AlphaFoldDB" id="A0A166XEQ3"/>
<dbReference type="GO" id="GO:0000455">
    <property type="term" value="P:enzyme-directed rRNA pseudouridine synthesis"/>
    <property type="evidence" value="ECO:0007669"/>
    <property type="project" value="UniProtKB-ARBA"/>
</dbReference>
<dbReference type="EC" id="5.4.99.-" evidence="6"/>
<dbReference type="SUPFAM" id="SSF55174">
    <property type="entry name" value="Alpha-L RNA-binding motif"/>
    <property type="match status" value="1"/>
</dbReference>
<dbReference type="GO" id="GO:0160138">
    <property type="term" value="F:23S rRNA pseudouridine(2604) synthase activity"/>
    <property type="evidence" value="ECO:0007669"/>
    <property type="project" value="UniProtKB-EC"/>
</dbReference>
<feature type="domain" description="RNA-binding S4" evidence="7">
    <location>
        <begin position="10"/>
        <end position="70"/>
    </location>
</feature>
<keyword evidence="9" id="KW-1185">Reference proteome</keyword>
<dbReference type="InterPro" id="IPR036986">
    <property type="entry name" value="S4_RNA-bd_sf"/>
</dbReference>
<dbReference type="InterPro" id="IPR000748">
    <property type="entry name" value="PsdUridine_synth_RsuA/RluB/E/F"/>
</dbReference>
<evidence type="ECO:0000313" key="9">
    <source>
        <dbReference type="Proteomes" id="UP000076643"/>
    </source>
</evidence>
<evidence type="ECO:0000313" key="8">
    <source>
        <dbReference type="EMBL" id="KZN40241.1"/>
    </source>
</evidence>
<gene>
    <name evidence="8" type="ORF">N475_12295</name>
</gene>
<dbReference type="STRING" id="43657.S4054249_20215"/>
<dbReference type="RefSeq" id="WP_227008464.1">
    <property type="nucleotide sequence ID" value="NZ_AQHB01000037.1"/>
</dbReference>
<dbReference type="Gene3D" id="3.30.70.580">
    <property type="entry name" value="Pseudouridine synthase I, catalytic domain, N-terminal subdomain"/>
    <property type="match status" value="1"/>
</dbReference>
<evidence type="ECO:0000256" key="6">
    <source>
        <dbReference type="RuleBase" id="RU003887"/>
    </source>
</evidence>
<dbReference type="EMBL" id="AUYB01000096">
    <property type="protein sequence ID" value="KZN40241.1"/>
    <property type="molecule type" value="Genomic_DNA"/>
</dbReference>
<organism evidence="8 9">
    <name type="scientific">Pseudoalteromonas luteoviolacea DSM 6061</name>
    <dbReference type="NCBI Taxonomy" id="1365250"/>
    <lineage>
        <taxon>Bacteria</taxon>
        <taxon>Pseudomonadati</taxon>
        <taxon>Pseudomonadota</taxon>
        <taxon>Gammaproteobacteria</taxon>
        <taxon>Alteromonadales</taxon>
        <taxon>Pseudoalteromonadaceae</taxon>
        <taxon>Pseudoalteromonas</taxon>
    </lineage>
</organism>
<keyword evidence="5" id="KW-0694">RNA-binding</keyword>
<evidence type="ECO:0000256" key="2">
    <source>
        <dbReference type="ARBA" id="ARBA00023235"/>
    </source>
</evidence>
<reference evidence="8 9" key="1">
    <citation type="submission" date="2013-07" db="EMBL/GenBank/DDBJ databases">
        <title>Comparative Genomic and Metabolomic Analysis of Twelve Strains of Pseudoalteromonas luteoviolacea.</title>
        <authorList>
            <person name="Vynne N.G."/>
            <person name="Mansson M."/>
            <person name="Gram L."/>
        </authorList>
    </citation>
    <scope>NUCLEOTIDE SEQUENCE [LARGE SCALE GENOMIC DNA]</scope>
    <source>
        <strain evidence="8 9">DSM 6061</strain>
    </source>
</reference>
<dbReference type="Pfam" id="PF00849">
    <property type="entry name" value="PseudoU_synth_2"/>
    <property type="match status" value="1"/>
</dbReference>
<evidence type="ECO:0000256" key="4">
    <source>
        <dbReference type="ARBA" id="ARBA00036535"/>
    </source>
</evidence>
<evidence type="ECO:0000256" key="3">
    <source>
        <dbReference type="ARBA" id="ARBA00036390"/>
    </source>
</evidence>
<dbReference type="Gene3D" id="3.10.290.10">
    <property type="entry name" value="RNA-binding S4 domain"/>
    <property type="match status" value="1"/>
</dbReference>
<evidence type="ECO:0000256" key="5">
    <source>
        <dbReference type="PROSITE-ProRule" id="PRU00182"/>
    </source>
</evidence>
<dbReference type="InterPro" id="IPR002942">
    <property type="entry name" value="S4_RNA-bd"/>
</dbReference>
<proteinExistence type="inferred from homology"/>
<comment type="catalytic activity">
    <reaction evidence="3">
        <text>uridine(35) in tRNA(Tyr) = pseudouridine(35) in tRNA(Tyr)</text>
        <dbReference type="Rhea" id="RHEA:60556"/>
        <dbReference type="Rhea" id="RHEA-COMP:15607"/>
        <dbReference type="Rhea" id="RHEA-COMP:15608"/>
        <dbReference type="ChEBI" id="CHEBI:65314"/>
        <dbReference type="ChEBI" id="CHEBI:65315"/>
    </reaction>
</comment>
<keyword evidence="2 6" id="KW-0413">Isomerase</keyword>
<comment type="similarity">
    <text evidence="1 6">Belongs to the pseudouridine synthase RsuA family.</text>
</comment>
<sequence>MSGSTDSLPMRLAKYLSHCGVCSRRQASRLIDQGLVQVNGHPANHIDHVNDQDEIYVSGKRVSGLAEKLLYLYHKPVGVDCKLNEHDPASLFHQLPDGPRVYPIGRLDKDSRGLLLLTNDGELCHALIHPDNHQEKEYIVTVDADIDTQFCLQMSQGIPVDGQLTLPCVVKQIAPKTFSIILKQGLNRQIRKMAKYCGRRVVDLNRVRIANLILNPETLREGDYCQINLNALVLEHSQA</sequence>
<dbReference type="PANTHER" id="PTHR47683">
    <property type="entry name" value="PSEUDOURIDINE SYNTHASE FAMILY PROTEIN-RELATED"/>
    <property type="match status" value="1"/>
</dbReference>
<dbReference type="Gene3D" id="3.30.70.1560">
    <property type="entry name" value="Alpha-L RNA-binding motif"/>
    <property type="match status" value="1"/>
</dbReference>
<dbReference type="Proteomes" id="UP000076643">
    <property type="component" value="Unassembled WGS sequence"/>
</dbReference>
<dbReference type="CDD" id="cd00165">
    <property type="entry name" value="S4"/>
    <property type="match status" value="1"/>
</dbReference>
<dbReference type="PROSITE" id="PS50889">
    <property type="entry name" value="S4"/>
    <property type="match status" value="1"/>
</dbReference>
<dbReference type="FunFam" id="3.10.290.10:FF:000003">
    <property type="entry name" value="Pseudouridine synthase"/>
    <property type="match status" value="1"/>
</dbReference>
<dbReference type="GO" id="GO:0003723">
    <property type="term" value="F:RNA binding"/>
    <property type="evidence" value="ECO:0007669"/>
    <property type="project" value="UniProtKB-KW"/>
</dbReference>
<dbReference type="InterPro" id="IPR018496">
    <property type="entry name" value="PsdUridine_synth_RsuA/RluB_CS"/>
</dbReference>
<dbReference type="InterPro" id="IPR006145">
    <property type="entry name" value="PsdUridine_synth_RsuA/RluA"/>
</dbReference>
<name>A0A166XEQ3_9GAMM</name>
<dbReference type="InterPro" id="IPR042092">
    <property type="entry name" value="PsdUridine_s_RsuA/RluB/E/F_cat"/>
</dbReference>
<protein>
    <recommendedName>
        <fullName evidence="6">Pseudouridine synthase</fullName>
        <ecNumber evidence="6">5.4.99.-</ecNumber>
    </recommendedName>
</protein>
<dbReference type="PATRIC" id="fig|1365250.3.peg.1688"/>
<dbReference type="InterPro" id="IPR050343">
    <property type="entry name" value="RsuA_PseudoU_synthase"/>
</dbReference>
<dbReference type="InterPro" id="IPR020094">
    <property type="entry name" value="TruA/RsuA/RluB/E/F_N"/>
</dbReference>
<accession>A0A166XEQ3</accession>
<dbReference type="SUPFAM" id="SSF55120">
    <property type="entry name" value="Pseudouridine synthase"/>
    <property type="match status" value="1"/>
</dbReference>
<comment type="caution">
    <text evidence="8">The sequence shown here is derived from an EMBL/GenBank/DDBJ whole genome shotgun (WGS) entry which is preliminary data.</text>
</comment>
<comment type="catalytic activity">
    <reaction evidence="4">
        <text>uridine(2604) in 23S rRNA = pseudouridine(2604) in 23S rRNA</text>
        <dbReference type="Rhea" id="RHEA:38875"/>
        <dbReference type="Rhea" id="RHEA-COMP:10093"/>
        <dbReference type="Rhea" id="RHEA-COMP:10094"/>
        <dbReference type="ChEBI" id="CHEBI:65314"/>
        <dbReference type="ChEBI" id="CHEBI:65315"/>
        <dbReference type="EC" id="5.4.99.21"/>
    </reaction>
</comment>
<evidence type="ECO:0000256" key="1">
    <source>
        <dbReference type="ARBA" id="ARBA00008348"/>
    </source>
</evidence>
<dbReference type="PANTHER" id="PTHR47683:SF2">
    <property type="entry name" value="RNA-BINDING S4 DOMAIN-CONTAINING PROTEIN"/>
    <property type="match status" value="1"/>
</dbReference>
<dbReference type="SMART" id="SM00363">
    <property type="entry name" value="S4"/>
    <property type="match status" value="1"/>
</dbReference>
<dbReference type="InterPro" id="IPR020103">
    <property type="entry name" value="PsdUridine_synth_cat_dom_sf"/>
</dbReference>